<dbReference type="EMBL" id="AMQN01016558">
    <property type="status" value="NOT_ANNOTATED_CDS"/>
    <property type="molecule type" value="Genomic_DNA"/>
</dbReference>
<accession>R7VH76</accession>
<dbReference type="PANTHER" id="PTHR24637">
    <property type="entry name" value="COLLAGEN"/>
    <property type="match status" value="1"/>
</dbReference>
<feature type="region of interest" description="Disordered" evidence="1">
    <location>
        <begin position="139"/>
        <end position="195"/>
    </location>
</feature>
<protein>
    <submittedName>
        <fullName evidence="2 3">Uncharacterized protein</fullName>
    </submittedName>
</protein>
<dbReference type="InterPro" id="IPR008160">
    <property type="entry name" value="Collagen"/>
</dbReference>
<dbReference type="Proteomes" id="UP000014760">
    <property type="component" value="Unassembled WGS sequence"/>
</dbReference>
<dbReference type="Pfam" id="PF01391">
    <property type="entry name" value="Collagen"/>
    <property type="match status" value="1"/>
</dbReference>
<organism evidence="2">
    <name type="scientific">Capitella teleta</name>
    <name type="common">Polychaete worm</name>
    <dbReference type="NCBI Taxonomy" id="283909"/>
    <lineage>
        <taxon>Eukaryota</taxon>
        <taxon>Metazoa</taxon>
        <taxon>Spiralia</taxon>
        <taxon>Lophotrochozoa</taxon>
        <taxon>Annelida</taxon>
        <taxon>Polychaeta</taxon>
        <taxon>Sedentaria</taxon>
        <taxon>Scolecida</taxon>
        <taxon>Capitellidae</taxon>
        <taxon>Capitella</taxon>
    </lineage>
</organism>
<evidence type="ECO:0000313" key="4">
    <source>
        <dbReference type="Proteomes" id="UP000014760"/>
    </source>
</evidence>
<dbReference type="EMBL" id="KB292190">
    <property type="protein sequence ID" value="ELU17974.1"/>
    <property type="molecule type" value="Genomic_DNA"/>
</dbReference>
<keyword evidence="4" id="KW-1185">Reference proteome</keyword>
<gene>
    <name evidence="2" type="ORF">CAPTEDRAFT_224354</name>
</gene>
<dbReference type="PANTHER" id="PTHR24637:SF421">
    <property type="entry name" value="CUTICLE COLLAGEN DPY-2"/>
    <property type="match status" value="1"/>
</dbReference>
<dbReference type="STRING" id="283909.R7VH76"/>
<name>R7VH76_CAPTE</name>
<reference evidence="4" key="1">
    <citation type="submission" date="2012-12" db="EMBL/GenBank/DDBJ databases">
        <authorList>
            <person name="Hellsten U."/>
            <person name="Grimwood J."/>
            <person name="Chapman J.A."/>
            <person name="Shapiro H."/>
            <person name="Aerts A."/>
            <person name="Otillar R.P."/>
            <person name="Terry A.Y."/>
            <person name="Boore J.L."/>
            <person name="Simakov O."/>
            <person name="Marletaz F."/>
            <person name="Cho S.-J."/>
            <person name="Edsinger-Gonzales E."/>
            <person name="Havlak P."/>
            <person name="Kuo D.-H."/>
            <person name="Larsson T."/>
            <person name="Lv J."/>
            <person name="Arendt D."/>
            <person name="Savage R."/>
            <person name="Osoegawa K."/>
            <person name="de Jong P."/>
            <person name="Lindberg D.R."/>
            <person name="Seaver E.C."/>
            <person name="Weisblat D.A."/>
            <person name="Putnam N.H."/>
            <person name="Grigoriev I.V."/>
            <person name="Rokhsar D.S."/>
        </authorList>
    </citation>
    <scope>NUCLEOTIDE SEQUENCE</scope>
    <source>
        <strain evidence="4">I ESC-2004</strain>
    </source>
</reference>
<reference evidence="2 4" key="2">
    <citation type="journal article" date="2013" name="Nature">
        <title>Insights into bilaterian evolution from three spiralian genomes.</title>
        <authorList>
            <person name="Simakov O."/>
            <person name="Marletaz F."/>
            <person name="Cho S.J."/>
            <person name="Edsinger-Gonzales E."/>
            <person name="Havlak P."/>
            <person name="Hellsten U."/>
            <person name="Kuo D.H."/>
            <person name="Larsson T."/>
            <person name="Lv J."/>
            <person name="Arendt D."/>
            <person name="Savage R."/>
            <person name="Osoegawa K."/>
            <person name="de Jong P."/>
            <person name="Grimwood J."/>
            <person name="Chapman J.A."/>
            <person name="Shapiro H."/>
            <person name="Aerts A."/>
            <person name="Otillar R.P."/>
            <person name="Terry A.Y."/>
            <person name="Boore J.L."/>
            <person name="Grigoriev I.V."/>
            <person name="Lindberg D.R."/>
            <person name="Seaver E.C."/>
            <person name="Weisblat D.A."/>
            <person name="Putnam N.H."/>
            <person name="Rokhsar D.S."/>
        </authorList>
    </citation>
    <scope>NUCLEOTIDE SEQUENCE</scope>
    <source>
        <strain evidence="2 4">I ESC-2004</strain>
    </source>
</reference>
<reference evidence="3" key="3">
    <citation type="submission" date="2015-06" db="UniProtKB">
        <authorList>
            <consortium name="EnsemblMetazoa"/>
        </authorList>
    </citation>
    <scope>IDENTIFICATION</scope>
</reference>
<evidence type="ECO:0000313" key="3">
    <source>
        <dbReference type="EnsemblMetazoa" id="CapteP224354"/>
    </source>
</evidence>
<evidence type="ECO:0000256" key="1">
    <source>
        <dbReference type="SAM" id="MobiDB-lite"/>
    </source>
</evidence>
<sequence length="293" mass="31373">MPPTLTSVYSHSTAATVAAETVAAETVAAEASTASAAVNEVTTAAIEPDVEVTTVPMDDACGQCAAVFQPTQDAVKNLQSIYDGLSKKVDALQDNVLQQIADLKDMLSDHKSFSAEDRDAIRSQILDTQDTLQNQFGQYKSQVDDRVQSFERQPGPAGPPGAQGEQGNTGEPGSPGAPGAQGEPGARGPVGKSGNTRMEYCRHNVLSRGSPAQIADNATFSTAWAPEDYTSLSEYVVTGIECTTIGGTRAFMERRQHPLHITVDQYRCVCGGTSDSTYIYKYCQAYIWECPRF</sequence>
<feature type="compositionally biased region" description="Low complexity" evidence="1">
    <location>
        <begin position="171"/>
        <end position="189"/>
    </location>
</feature>
<dbReference type="HOGENOM" id="CLU_950735_0_0_1"/>
<evidence type="ECO:0000313" key="2">
    <source>
        <dbReference type="EMBL" id="ELU17974.1"/>
    </source>
</evidence>
<dbReference type="EnsemblMetazoa" id="CapteT224354">
    <property type="protein sequence ID" value="CapteP224354"/>
    <property type="gene ID" value="CapteG224354"/>
</dbReference>
<dbReference type="AlphaFoldDB" id="R7VH76"/>
<proteinExistence type="predicted"/>